<comment type="caution">
    <text evidence="2">The sequence shown here is derived from an EMBL/GenBank/DDBJ whole genome shotgun (WGS) entry which is preliminary data.</text>
</comment>
<keyword evidence="1" id="KW-0175">Coiled coil</keyword>
<organism evidence="2 3">
    <name type="scientific">Periplaneta americana</name>
    <name type="common">American cockroach</name>
    <name type="synonym">Blatta americana</name>
    <dbReference type="NCBI Taxonomy" id="6978"/>
    <lineage>
        <taxon>Eukaryota</taxon>
        <taxon>Metazoa</taxon>
        <taxon>Ecdysozoa</taxon>
        <taxon>Arthropoda</taxon>
        <taxon>Hexapoda</taxon>
        <taxon>Insecta</taxon>
        <taxon>Pterygota</taxon>
        <taxon>Neoptera</taxon>
        <taxon>Polyneoptera</taxon>
        <taxon>Dictyoptera</taxon>
        <taxon>Blattodea</taxon>
        <taxon>Blattoidea</taxon>
        <taxon>Blattidae</taxon>
        <taxon>Blattinae</taxon>
        <taxon>Periplaneta</taxon>
    </lineage>
</organism>
<protein>
    <submittedName>
        <fullName evidence="2">Uncharacterized protein</fullName>
    </submittedName>
</protein>
<sequence>MDTSASSSKLSRHGSITLKHHMKMHQEILALGSLSLGFVFVKKKSGKLYVDVYKAGRRMVPVEKVFSSQLPDVAYGDVSCTIKCVQCSELDSSLASALLNGAVLDNPQVIFVGLGCGQLYYLPVLLKSKTARSPEPKLLYKTTQPITGIVFIRDPASHQYAHVGVILCTGAVVYITCVNHKLCYHMMFLPGCVEDFCAVKNGIMTADGVDLWHSKFTWNKEGKAVMENRKIGMKGVCAVDQGLEEGHVFSSTLHKLRQVSYDAKSHVCTVLALVVDDLKNVHLTLYCLQLGDEHPTSRPKNFTAFPSMMSDMEAQLQHLSKLRQQIAQQEKLLEAINIGRRSQFLQNTFSLSVQVRHGIEGRYILGIVLESKDDQDFCPELWYLHISVVTDKTTIMETNKLEHRIRKGVSLRRNLTIAISQPFSQVDLFCSLITEVSEEGETNTWVTIPIARTSLDVSYFFSSVQNSVSNLSENLLKIAQSYMTEGAKRQLWEVESRPAAYKYEFRVNSKGQTADDVWAIVLRNCGLLVTDESLAGPQASMDEQIS</sequence>
<proteinExistence type="predicted"/>
<reference evidence="2 3" key="1">
    <citation type="journal article" date="2022" name="Allergy">
        <title>Genome assembly and annotation of Periplaneta americana reveal a comprehensive cockroach allergen profile.</title>
        <authorList>
            <person name="Wang L."/>
            <person name="Xiong Q."/>
            <person name="Saelim N."/>
            <person name="Wang L."/>
            <person name="Nong W."/>
            <person name="Wan A.T."/>
            <person name="Shi M."/>
            <person name="Liu X."/>
            <person name="Cao Q."/>
            <person name="Hui J.H.L."/>
            <person name="Sookrung N."/>
            <person name="Leung T.F."/>
            <person name="Tungtrongchitr A."/>
            <person name="Tsui S.K.W."/>
        </authorList>
    </citation>
    <scope>NUCLEOTIDE SEQUENCE [LARGE SCALE GENOMIC DNA]</scope>
    <source>
        <strain evidence="2">PWHHKU_190912</strain>
    </source>
</reference>
<accession>A0ABQ8TDH3</accession>
<evidence type="ECO:0000313" key="2">
    <source>
        <dbReference type="EMBL" id="KAJ4444627.1"/>
    </source>
</evidence>
<dbReference type="Proteomes" id="UP001148838">
    <property type="component" value="Unassembled WGS sequence"/>
</dbReference>
<dbReference type="EMBL" id="JAJSOF020000011">
    <property type="protein sequence ID" value="KAJ4444627.1"/>
    <property type="molecule type" value="Genomic_DNA"/>
</dbReference>
<evidence type="ECO:0000313" key="3">
    <source>
        <dbReference type="Proteomes" id="UP001148838"/>
    </source>
</evidence>
<feature type="coiled-coil region" evidence="1">
    <location>
        <begin position="309"/>
        <end position="339"/>
    </location>
</feature>
<keyword evidence="3" id="KW-1185">Reference proteome</keyword>
<evidence type="ECO:0000256" key="1">
    <source>
        <dbReference type="SAM" id="Coils"/>
    </source>
</evidence>
<name>A0ABQ8TDH3_PERAM</name>
<gene>
    <name evidence="2" type="ORF">ANN_06423</name>
</gene>